<dbReference type="AlphaFoldDB" id="A0A445GB06"/>
<proteinExistence type="predicted"/>
<dbReference type="PANTHER" id="PTHR31170">
    <property type="entry name" value="BNAC04G53230D PROTEIN"/>
    <property type="match status" value="1"/>
</dbReference>
<feature type="transmembrane region" description="Helical" evidence="1">
    <location>
        <begin position="465"/>
        <end position="487"/>
    </location>
</feature>
<dbReference type="Gramene" id="XM_028352741.1">
    <property type="protein sequence ID" value="XP_028208542.1"/>
    <property type="gene ID" value="LOC114391785"/>
</dbReference>
<dbReference type="EMBL" id="QZWG01000017">
    <property type="protein sequence ID" value="RZB58390.1"/>
    <property type="molecule type" value="Genomic_DNA"/>
</dbReference>
<evidence type="ECO:0000313" key="3">
    <source>
        <dbReference type="Proteomes" id="UP000289340"/>
    </source>
</evidence>
<evidence type="ECO:0000256" key="1">
    <source>
        <dbReference type="SAM" id="Phobius"/>
    </source>
</evidence>
<name>A0A445GB06_GLYSO</name>
<keyword evidence="1" id="KW-0812">Transmembrane</keyword>
<evidence type="ECO:0000313" key="2">
    <source>
        <dbReference type="EMBL" id="RZB58390.1"/>
    </source>
</evidence>
<dbReference type="Pfam" id="PF03140">
    <property type="entry name" value="DUF247"/>
    <property type="match status" value="1"/>
</dbReference>
<keyword evidence="1" id="KW-0472">Membrane</keyword>
<protein>
    <submittedName>
        <fullName evidence="2">UPF0481 protein</fullName>
    </submittedName>
</protein>
<organism evidence="2 3">
    <name type="scientific">Glycine soja</name>
    <name type="common">Wild soybean</name>
    <dbReference type="NCBI Taxonomy" id="3848"/>
    <lineage>
        <taxon>Eukaryota</taxon>
        <taxon>Viridiplantae</taxon>
        <taxon>Streptophyta</taxon>
        <taxon>Embryophyta</taxon>
        <taxon>Tracheophyta</taxon>
        <taxon>Spermatophyta</taxon>
        <taxon>Magnoliopsida</taxon>
        <taxon>eudicotyledons</taxon>
        <taxon>Gunneridae</taxon>
        <taxon>Pentapetalae</taxon>
        <taxon>rosids</taxon>
        <taxon>fabids</taxon>
        <taxon>Fabales</taxon>
        <taxon>Fabaceae</taxon>
        <taxon>Papilionoideae</taxon>
        <taxon>50 kb inversion clade</taxon>
        <taxon>NPAAA clade</taxon>
        <taxon>indigoferoid/millettioid clade</taxon>
        <taxon>Phaseoleae</taxon>
        <taxon>Glycine</taxon>
        <taxon>Glycine subgen. Soja</taxon>
    </lineage>
</organism>
<keyword evidence="1" id="KW-1133">Transmembrane helix</keyword>
<dbReference type="InterPro" id="IPR004158">
    <property type="entry name" value="DUF247_pln"/>
</dbReference>
<accession>A0A445GB06</accession>
<sequence>MTELVKNTEQFQTMGEDANLKRWRETTKSLLDAVDNLYCQPYSICVVPEELRKQNESAYEPKVVSIGPRFKGKRELQQMEEIKWRCMLCLLSRTKGDGTKILETCMREMLELDATVRACYGEEIKLNRYDLATIMVYDGCFLLELAISKEKDWSAVFPQQSVSVSVSDLGTKVGEMEAVLTDLTLLENQIPFFILDKLFQILFPGSNLSSSIEIMVLLLWQQQLPKRIYPAHVVELVHSTFLWMHDIPIRDASSVVVDVDDYSVIIKQVKLNRCAARLIAAGVTIRLHPGSDNSIMFRIHDFSVQFSYNNGVLLIPHLRITQTTEPKWRSFIAWEHHRNKSKNEEFGNSTEQDGIEYANVFTFLALLFNDLICCASDVQILKNKGIIKDELGMSNHEVVDFFGSVANGIDRGHVGSGYSNIIDALNTFSATNFVTRFPIIACHDLSRITEWIYGLQKFLRRGYNFAAALITLLTVVQTCYAVLAYHYPHEDDNKNLFNTTQIHAKIN</sequence>
<reference evidence="2 3" key="1">
    <citation type="submission" date="2018-09" db="EMBL/GenBank/DDBJ databases">
        <title>A high-quality reference genome of wild soybean provides a powerful tool to mine soybean genomes.</title>
        <authorList>
            <person name="Xie M."/>
            <person name="Chung C.Y.L."/>
            <person name="Li M.-W."/>
            <person name="Wong F.-L."/>
            <person name="Chan T.-F."/>
            <person name="Lam H.-M."/>
        </authorList>
    </citation>
    <scope>NUCLEOTIDE SEQUENCE [LARGE SCALE GENOMIC DNA]</scope>
    <source>
        <strain evidence="3">cv. W05</strain>
        <tissue evidence="2">Hypocotyl of etiolated seedlings</tissue>
    </source>
</reference>
<comment type="caution">
    <text evidence="2">The sequence shown here is derived from an EMBL/GenBank/DDBJ whole genome shotgun (WGS) entry which is preliminary data.</text>
</comment>
<gene>
    <name evidence="2" type="ORF">D0Y65_046828</name>
</gene>
<dbReference type="PANTHER" id="PTHR31170:SF20">
    <property type="entry name" value="DUF247 DOMAIN PROTEIN"/>
    <property type="match status" value="1"/>
</dbReference>
<keyword evidence="3" id="KW-1185">Reference proteome</keyword>
<dbReference type="Proteomes" id="UP000289340">
    <property type="component" value="Chromosome 17"/>
</dbReference>